<keyword evidence="1" id="KW-0812">Transmembrane</keyword>
<sequence length="69" mass="7786">MKENFLSVIGGVSGAIIYVDMLQVAMRAGGFIITAFIGGMVGLAGRDCYIWLKNWLNNRREKRNHKKQK</sequence>
<proteinExistence type="predicted"/>
<keyword evidence="1" id="KW-1133">Transmembrane helix</keyword>
<feature type="transmembrane region" description="Helical" evidence="1">
    <location>
        <begin position="5"/>
        <end position="25"/>
    </location>
</feature>
<name>A0A644WYV6_9ZZZZ</name>
<keyword evidence="1" id="KW-0472">Membrane</keyword>
<reference evidence="2" key="1">
    <citation type="submission" date="2019-08" db="EMBL/GenBank/DDBJ databases">
        <authorList>
            <person name="Kucharzyk K."/>
            <person name="Murdoch R.W."/>
            <person name="Higgins S."/>
            <person name="Loffler F."/>
        </authorList>
    </citation>
    <scope>NUCLEOTIDE SEQUENCE</scope>
</reference>
<organism evidence="2">
    <name type="scientific">bioreactor metagenome</name>
    <dbReference type="NCBI Taxonomy" id="1076179"/>
    <lineage>
        <taxon>unclassified sequences</taxon>
        <taxon>metagenomes</taxon>
        <taxon>ecological metagenomes</taxon>
    </lineage>
</organism>
<dbReference type="EMBL" id="VSSQ01001517">
    <property type="protein sequence ID" value="MPM08999.1"/>
    <property type="molecule type" value="Genomic_DNA"/>
</dbReference>
<comment type="caution">
    <text evidence="2">The sequence shown here is derived from an EMBL/GenBank/DDBJ whole genome shotgun (WGS) entry which is preliminary data.</text>
</comment>
<evidence type="ECO:0000313" key="2">
    <source>
        <dbReference type="EMBL" id="MPM08999.1"/>
    </source>
</evidence>
<gene>
    <name evidence="2" type="ORF">SDC9_55315</name>
</gene>
<evidence type="ECO:0000256" key="1">
    <source>
        <dbReference type="SAM" id="Phobius"/>
    </source>
</evidence>
<dbReference type="AlphaFoldDB" id="A0A644WYV6"/>
<protein>
    <submittedName>
        <fullName evidence="2">Uncharacterized protein</fullName>
    </submittedName>
</protein>
<feature type="transmembrane region" description="Helical" evidence="1">
    <location>
        <begin position="31"/>
        <end position="52"/>
    </location>
</feature>
<accession>A0A644WYV6</accession>